<evidence type="ECO:0000313" key="3">
    <source>
        <dbReference type="Proteomes" id="UP000215181"/>
    </source>
</evidence>
<keyword evidence="3" id="KW-1185">Reference proteome</keyword>
<dbReference type="Proteomes" id="UP000215181">
    <property type="component" value="Unassembled WGS sequence"/>
</dbReference>
<evidence type="ECO:0000256" key="1">
    <source>
        <dbReference type="SAM" id="MobiDB-lite"/>
    </source>
</evidence>
<accession>A0A235F0D2</accession>
<dbReference type="InterPro" id="IPR052159">
    <property type="entry name" value="Competence_DNA_uptake"/>
</dbReference>
<dbReference type="PANTHER" id="PTHR30619">
    <property type="entry name" value="DNA INTERNALIZATION/COMPETENCE PROTEIN COMEC/REC2"/>
    <property type="match status" value="1"/>
</dbReference>
<comment type="caution">
    <text evidence="2">The sequence shown here is derived from an EMBL/GenBank/DDBJ whole genome shotgun (WGS) entry which is preliminary data.</text>
</comment>
<feature type="compositionally biased region" description="Gly residues" evidence="1">
    <location>
        <begin position="247"/>
        <end position="257"/>
    </location>
</feature>
<dbReference type="RefSeq" id="WP_094267987.1">
    <property type="nucleotide sequence ID" value="NZ_NOIH01000007.1"/>
</dbReference>
<feature type="compositionally biased region" description="Acidic residues" evidence="1">
    <location>
        <begin position="212"/>
        <end position="221"/>
    </location>
</feature>
<dbReference type="OrthoDB" id="418728at2"/>
<protein>
    <recommendedName>
        <fullName evidence="4">Metallo-beta-lactamase domain-containing protein</fullName>
    </recommendedName>
</protein>
<evidence type="ECO:0008006" key="4">
    <source>
        <dbReference type="Google" id="ProtNLM"/>
    </source>
</evidence>
<gene>
    <name evidence="2" type="ORF">CGK74_07970</name>
</gene>
<dbReference type="AlphaFoldDB" id="A0A235F0D2"/>
<evidence type="ECO:0000313" key="2">
    <source>
        <dbReference type="EMBL" id="OYD54756.1"/>
    </source>
</evidence>
<organism evidence="2 3">
    <name type="scientific">Thauera propionica</name>
    <dbReference type="NCBI Taxonomy" id="2019431"/>
    <lineage>
        <taxon>Bacteria</taxon>
        <taxon>Pseudomonadati</taxon>
        <taxon>Pseudomonadota</taxon>
        <taxon>Betaproteobacteria</taxon>
        <taxon>Rhodocyclales</taxon>
        <taxon>Zoogloeaceae</taxon>
        <taxon>Thauera</taxon>
    </lineage>
</organism>
<sequence length="407" mass="44198">MLRIEMLPAAHGDCLWIEYGSGTTVHRILIDGGPAHTYPALRERILHLPASERHFDLLVITHVDADHIEGVIRLLLDAEALHCRFDRIWFNGRDQLNAVPDPAGEPLGALQGEILGVLIADYEARTGTAVWNLGFDQALAAIDRLQPALPTVELPGDCRLTLLSPDHERLLILKDRWKKELDRAGIASGDVAALRARLAASRSLRPLGDVLGAEDDADEAEAMSGRHELPEDDDSDLGAELEDTLGRGSGEPGGDAPFGGDASAANGSSIALLLEYPATSPEVRLLLAGDAWPGVLESSLATLLGDPTKRLALDAFKLPHHGSVANLSASLLDRLRCNHYLVSTSGALFRHPHKRALDLILERHAGAGRPTLHFNYLTRCTEPWSNRADQTSRRYRATHPKGQAVSF</sequence>
<dbReference type="EMBL" id="NOIH01000007">
    <property type="protein sequence ID" value="OYD54756.1"/>
    <property type="molecule type" value="Genomic_DNA"/>
</dbReference>
<dbReference type="Gene3D" id="3.60.15.10">
    <property type="entry name" value="Ribonuclease Z/Hydroxyacylglutathione hydrolase-like"/>
    <property type="match status" value="1"/>
</dbReference>
<reference evidence="2 3" key="1">
    <citation type="submission" date="2017-07" db="EMBL/GenBank/DDBJ databases">
        <title>Thauera sp. KNDSS-Mac4 genome sequence and assembly.</title>
        <authorList>
            <person name="Mayilraj S."/>
        </authorList>
    </citation>
    <scope>NUCLEOTIDE SEQUENCE [LARGE SCALE GENOMIC DNA]</scope>
    <source>
        <strain evidence="2 3">KNDSS-Mac4</strain>
    </source>
</reference>
<dbReference type="PANTHER" id="PTHR30619:SF1">
    <property type="entry name" value="RECOMBINATION PROTEIN 2"/>
    <property type="match status" value="1"/>
</dbReference>
<feature type="region of interest" description="Disordered" evidence="1">
    <location>
        <begin position="210"/>
        <end position="261"/>
    </location>
</feature>
<feature type="compositionally biased region" description="Acidic residues" evidence="1">
    <location>
        <begin position="230"/>
        <end position="243"/>
    </location>
</feature>
<name>A0A235F0D2_9RHOO</name>
<dbReference type="InterPro" id="IPR036866">
    <property type="entry name" value="RibonucZ/Hydroxyglut_hydro"/>
</dbReference>
<proteinExistence type="predicted"/>
<dbReference type="SUPFAM" id="SSF56281">
    <property type="entry name" value="Metallo-hydrolase/oxidoreductase"/>
    <property type="match status" value="1"/>
</dbReference>